<name>F5YI96_TREPZ</name>
<dbReference type="STRING" id="545694.TREPR_0895"/>
<reference evidence="2" key="1">
    <citation type="submission" date="2009-12" db="EMBL/GenBank/DDBJ databases">
        <title>Complete sequence of Treponema primitia strain ZAS-2.</title>
        <authorList>
            <person name="Tetu S.G."/>
            <person name="Matson E."/>
            <person name="Ren Q."/>
            <person name="Seshadri R."/>
            <person name="Elbourne L."/>
            <person name="Hassan K.A."/>
            <person name="Durkin A."/>
            <person name="Radune D."/>
            <person name="Mohamoud Y."/>
            <person name="Shay R."/>
            <person name="Jin S."/>
            <person name="Zhang X."/>
            <person name="Lucey K."/>
            <person name="Ballor N.R."/>
            <person name="Ottesen E."/>
            <person name="Rosenthal R."/>
            <person name="Allen A."/>
            <person name="Leadbetter J.R."/>
            <person name="Paulsen I.T."/>
        </authorList>
    </citation>
    <scope>NUCLEOTIDE SEQUENCE [LARGE SCALE GENOMIC DNA]</scope>
    <source>
        <strain evidence="2">ATCC BAA-887 / DSM 12427 / ZAS-2</strain>
    </source>
</reference>
<gene>
    <name evidence="1" type="ordered locus">TREPR_0895</name>
</gene>
<accession>F5YI96</accession>
<dbReference type="EMBL" id="CP001843">
    <property type="protein sequence ID" value="AEF83527.1"/>
    <property type="molecule type" value="Genomic_DNA"/>
</dbReference>
<proteinExistence type="predicted"/>
<sequence>MNDSVYKSHGYEGRDEYLENLADDYGVDSMIINAIAEMLGPDEDFDGLLSDLEDFEYFGLLDDFRKKGEAVNGN</sequence>
<evidence type="ECO:0000313" key="2">
    <source>
        <dbReference type="Proteomes" id="UP000009223"/>
    </source>
</evidence>
<dbReference type="OrthoDB" id="2087158at2"/>
<reference evidence="1 2" key="2">
    <citation type="journal article" date="2011" name="ISME J.">
        <title>RNA-seq reveals cooperative metabolic interactions between two termite-gut spirochete species in co-culture.</title>
        <authorList>
            <person name="Rosenthal A.Z."/>
            <person name="Matson E.G."/>
            <person name="Eldar A."/>
            <person name="Leadbetter J.R."/>
        </authorList>
    </citation>
    <scope>NUCLEOTIDE SEQUENCE [LARGE SCALE GENOMIC DNA]</scope>
    <source>
        <strain evidence="2">ATCC BAA-887 / DSM 12427 / ZAS-2</strain>
    </source>
</reference>
<organism evidence="1 2">
    <name type="scientific">Treponema primitia (strain ATCC BAA-887 / DSM 12427 / ZAS-2)</name>
    <dbReference type="NCBI Taxonomy" id="545694"/>
    <lineage>
        <taxon>Bacteria</taxon>
        <taxon>Pseudomonadati</taxon>
        <taxon>Spirochaetota</taxon>
        <taxon>Spirochaetia</taxon>
        <taxon>Spirochaetales</taxon>
        <taxon>Treponemataceae</taxon>
        <taxon>Treponema</taxon>
    </lineage>
</organism>
<dbReference type="HOGENOM" id="CLU_2686740_0_0_12"/>
<keyword evidence="2" id="KW-1185">Reference proteome</keyword>
<dbReference type="RefSeq" id="WP_015709155.1">
    <property type="nucleotide sequence ID" value="NC_015578.1"/>
</dbReference>
<protein>
    <submittedName>
        <fullName evidence="1">RNA polymerase beta-subunit</fullName>
    </submittedName>
</protein>
<dbReference type="Proteomes" id="UP000009223">
    <property type="component" value="Chromosome"/>
</dbReference>
<dbReference type="AlphaFoldDB" id="F5YI96"/>
<evidence type="ECO:0000313" key="1">
    <source>
        <dbReference type="EMBL" id="AEF83527.1"/>
    </source>
</evidence>
<dbReference type="KEGG" id="tpi:TREPR_0895"/>